<dbReference type="KEGG" id="ehl:EHLA_2040"/>
<evidence type="ECO:0000313" key="4">
    <source>
        <dbReference type="Proteomes" id="UP000217549"/>
    </source>
</evidence>
<dbReference type="RefSeq" id="WP_096240653.1">
    <property type="nucleotide sequence ID" value="NZ_LT907978.1"/>
</dbReference>
<gene>
    <name evidence="3" type="ORF">EHLA_2040</name>
</gene>
<protein>
    <submittedName>
        <fullName evidence="3">YodL-like</fullName>
    </submittedName>
</protein>
<dbReference type="AlphaFoldDB" id="A0A285PSS4"/>
<feature type="region of interest" description="Disordered" evidence="1">
    <location>
        <begin position="209"/>
        <end position="233"/>
    </location>
</feature>
<evidence type="ECO:0000259" key="2">
    <source>
        <dbReference type="Pfam" id="PF14191"/>
    </source>
</evidence>
<evidence type="ECO:0000313" key="3">
    <source>
        <dbReference type="EMBL" id="SOB72673.1"/>
    </source>
</evidence>
<dbReference type="EMBL" id="LT907978">
    <property type="protein sequence ID" value="SOB72673.1"/>
    <property type="molecule type" value="Genomic_DNA"/>
</dbReference>
<dbReference type="Pfam" id="PF14191">
    <property type="entry name" value="YodL"/>
    <property type="match status" value="1"/>
</dbReference>
<sequence>METKQTDIRPKPAEDTENVEEKKDREFLNKREDCYAIYQIDGSGDRVFYHFMGMDYVTESGSMIRRQDYRMVYSDVLLQEDTLDSLYEKFNLHHPEDYTGYSLSVSDIIVIKKGDTAEAYYVDSIGFERLNGHPQTEGWYFSDPARTLSNAMELEAVGQEDLQKGKEHFRKEQLGQLIDEIETYLEMTDAINQYIRGFLSELGIDMDDLKEKKTGPKPEMKEKEQKPDKGFKM</sequence>
<evidence type="ECO:0000256" key="1">
    <source>
        <dbReference type="SAM" id="MobiDB-lite"/>
    </source>
</evidence>
<feature type="region of interest" description="Disordered" evidence="1">
    <location>
        <begin position="1"/>
        <end position="24"/>
    </location>
</feature>
<name>A0A285PSS4_9FIRM</name>
<proteinExistence type="predicted"/>
<dbReference type="InterPro" id="IPR025923">
    <property type="entry name" value="YodL-like_dom"/>
</dbReference>
<reference evidence="4" key="1">
    <citation type="submission" date="2017-09" db="EMBL/GenBank/DDBJ databases">
        <authorList>
            <person name="Shetty A S."/>
        </authorList>
    </citation>
    <scope>NUCLEOTIDE SEQUENCE [LARGE SCALE GENOMIC DNA]</scope>
</reference>
<feature type="domain" description="YodL-like" evidence="2">
    <location>
        <begin position="35"/>
        <end position="130"/>
    </location>
</feature>
<organism evidence="3 4">
    <name type="scientific">Anaerobutyricum hallii</name>
    <dbReference type="NCBI Taxonomy" id="39488"/>
    <lineage>
        <taxon>Bacteria</taxon>
        <taxon>Bacillati</taxon>
        <taxon>Bacillota</taxon>
        <taxon>Clostridia</taxon>
        <taxon>Lachnospirales</taxon>
        <taxon>Lachnospiraceae</taxon>
        <taxon>Anaerobutyricum</taxon>
    </lineage>
</organism>
<keyword evidence="4" id="KW-1185">Reference proteome</keyword>
<dbReference type="Proteomes" id="UP000217549">
    <property type="component" value="Chromosome I"/>
</dbReference>
<accession>A0A285PSS4</accession>